<gene>
    <name evidence="2" type="ORF">FAA97_07345</name>
</gene>
<feature type="transmembrane region" description="Helical" evidence="1">
    <location>
        <begin position="45"/>
        <end position="64"/>
    </location>
</feature>
<keyword evidence="3" id="KW-1185">Reference proteome</keyword>
<dbReference type="InterPro" id="IPR054839">
    <property type="entry name" value="puhB_PGC"/>
</dbReference>
<keyword evidence="1" id="KW-1133">Transmembrane helix</keyword>
<dbReference type="OrthoDB" id="7345733at2"/>
<name>A0A4S8P7D0_9HYPH</name>
<organism evidence="2 3">
    <name type="scientific">Peteryoungia ipomoeae</name>
    <dbReference type="NCBI Taxonomy" id="1210932"/>
    <lineage>
        <taxon>Bacteria</taxon>
        <taxon>Pseudomonadati</taxon>
        <taxon>Pseudomonadota</taxon>
        <taxon>Alphaproteobacteria</taxon>
        <taxon>Hyphomicrobiales</taxon>
        <taxon>Rhizobiaceae</taxon>
        <taxon>Peteryoungia</taxon>
    </lineage>
</organism>
<feature type="transmembrane region" description="Helical" evidence="1">
    <location>
        <begin position="70"/>
        <end position="98"/>
    </location>
</feature>
<comment type="caution">
    <text evidence="2">The sequence shown here is derived from an EMBL/GenBank/DDBJ whole genome shotgun (WGS) entry which is preliminary data.</text>
</comment>
<accession>A0A4S8P7D0</accession>
<evidence type="ECO:0000313" key="3">
    <source>
        <dbReference type="Proteomes" id="UP000308828"/>
    </source>
</evidence>
<keyword evidence="1" id="KW-0472">Membrane</keyword>
<dbReference type="EMBL" id="STGV01000002">
    <property type="protein sequence ID" value="THV23794.1"/>
    <property type="molecule type" value="Genomic_DNA"/>
</dbReference>
<evidence type="ECO:0000313" key="2">
    <source>
        <dbReference type="EMBL" id="THV23794.1"/>
    </source>
</evidence>
<proteinExistence type="predicted"/>
<evidence type="ECO:0000256" key="1">
    <source>
        <dbReference type="SAM" id="Phobius"/>
    </source>
</evidence>
<dbReference type="NCBIfam" id="NF040894">
    <property type="entry name" value="puhB_PGC"/>
    <property type="match status" value="1"/>
</dbReference>
<dbReference type="RefSeq" id="WP_136597889.1">
    <property type="nucleotide sequence ID" value="NZ_STGV01000002.1"/>
</dbReference>
<dbReference type="AlphaFoldDB" id="A0A4S8P7D0"/>
<protein>
    <submittedName>
        <fullName evidence="2">PH domain-containing protein</fullName>
    </submittedName>
</protein>
<reference evidence="2 3" key="1">
    <citation type="submission" date="2019-04" db="EMBL/GenBank/DDBJ databases">
        <title>Genome sequence of strain shin9-1.</title>
        <authorList>
            <person name="Gao J."/>
            <person name="Sun J."/>
        </authorList>
    </citation>
    <scope>NUCLEOTIDE SEQUENCE [LARGE SCALE GENOMIC DNA]</scope>
    <source>
        <strain evidence="3">shin9-1</strain>
    </source>
</reference>
<keyword evidence="1" id="KW-0812">Transmembrane</keyword>
<sequence>MNQFVIREHEIEPLPGLPGVPPVGEVILWQGRPSSALVARHFLKIRWITGYFLVLGGWAVLAGFNDGQAAGGILFSVAVLTALAGVLIGMIELFAWAVEKTTLYTITTERIVMRFGVAISMTLNLPFRQIDGVALAHFGEKAGKIAIALQPEQRLSWLIQWPHVRGFRFSRPEPSLICLPDAEKVANILAAAIGQYRAARSEQPRIVINEATGRAMPPSVVAAE</sequence>
<dbReference type="Proteomes" id="UP000308828">
    <property type="component" value="Unassembled WGS sequence"/>
</dbReference>